<dbReference type="PANTHER" id="PTHR11783">
    <property type="entry name" value="SULFOTRANSFERASE SULT"/>
    <property type="match status" value="1"/>
</dbReference>
<evidence type="ECO:0000313" key="5">
    <source>
        <dbReference type="Proteomes" id="UP001283361"/>
    </source>
</evidence>
<comment type="similarity">
    <text evidence="1">Belongs to the sulfotransferase 1 family.</text>
</comment>
<name>A0AAE1DJS0_9GAST</name>
<organism evidence="4 5">
    <name type="scientific">Elysia crispata</name>
    <name type="common">lettuce slug</name>
    <dbReference type="NCBI Taxonomy" id="231223"/>
    <lineage>
        <taxon>Eukaryota</taxon>
        <taxon>Metazoa</taxon>
        <taxon>Spiralia</taxon>
        <taxon>Lophotrochozoa</taxon>
        <taxon>Mollusca</taxon>
        <taxon>Gastropoda</taxon>
        <taxon>Heterobranchia</taxon>
        <taxon>Euthyneura</taxon>
        <taxon>Panpulmonata</taxon>
        <taxon>Sacoglossa</taxon>
        <taxon>Placobranchoidea</taxon>
        <taxon>Plakobranchidae</taxon>
        <taxon>Elysia</taxon>
    </lineage>
</organism>
<dbReference type="AlphaFoldDB" id="A0AAE1DJS0"/>
<evidence type="ECO:0000256" key="2">
    <source>
        <dbReference type="ARBA" id="ARBA00022679"/>
    </source>
</evidence>
<dbReference type="SUPFAM" id="SSF52540">
    <property type="entry name" value="P-loop containing nucleoside triphosphate hydrolases"/>
    <property type="match status" value="1"/>
</dbReference>
<dbReference type="InterPro" id="IPR027417">
    <property type="entry name" value="P-loop_NTPase"/>
</dbReference>
<dbReference type="InterPro" id="IPR000863">
    <property type="entry name" value="Sulfotransferase_dom"/>
</dbReference>
<dbReference type="Proteomes" id="UP001283361">
    <property type="component" value="Unassembled WGS sequence"/>
</dbReference>
<evidence type="ECO:0000313" key="4">
    <source>
        <dbReference type="EMBL" id="KAK3773072.1"/>
    </source>
</evidence>
<dbReference type="Pfam" id="PF00685">
    <property type="entry name" value="Sulfotransfer_1"/>
    <property type="match status" value="1"/>
</dbReference>
<proteinExistence type="inferred from homology"/>
<accession>A0AAE1DJS0</accession>
<keyword evidence="5" id="KW-1185">Reference proteome</keyword>
<comment type="caution">
    <text evidence="4">The sequence shown here is derived from an EMBL/GenBank/DDBJ whole genome shotgun (WGS) entry which is preliminary data.</text>
</comment>
<dbReference type="EMBL" id="JAWDGP010003560">
    <property type="protein sequence ID" value="KAK3773072.1"/>
    <property type="molecule type" value="Genomic_DNA"/>
</dbReference>
<keyword evidence="2" id="KW-0808">Transferase</keyword>
<reference evidence="4" key="1">
    <citation type="journal article" date="2023" name="G3 (Bethesda)">
        <title>A reference genome for the long-term kleptoplast-retaining sea slug Elysia crispata morphotype clarki.</title>
        <authorList>
            <person name="Eastman K.E."/>
            <person name="Pendleton A.L."/>
            <person name="Shaikh M.A."/>
            <person name="Suttiyut T."/>
            <person name="Ogas R."/>
            <person name="Tomko P."/>
            <person name="Gavelis G."/>
            <person name="Widhalm J.R."/>
            <person name="Wisecaver J.H."/>
        </authorList>
    </citation>
    <scope>NUCLEOTIDE SEQUENCE</scope>
    <source>
        <strain evidence="4">ECLA1</strain>
    </source>
</reference>
<feature type="domain" description="Sulfotransferase" evidence="3">
    <location>
        <begin position="35"/>
        <end position="141"/>
    </location>
</feature>
<evidence type="ECO:0000259" key="3">
    <source>
        <dbReference type="Pfam" id="PF00685"/>
    </source>
</evidence>
<gene>
    <name evidence="4" type="ORF">RRG08_016176</name>
</gene>
<dbReference type="GO" id="GO:0008146">
    <property type="term" value="F:sulfotransferase activity"/>
    <property type="evidence" value="ECO:0007669"/>
    <property type="project" value="InterPro"/>
</dbReference>
<dbReference type="Gene3D" id="3.40.50.300">
    <property type="entry name" value="P-loop containing nucleotide triphosphate hydrolases"/>
    <property type="match status" value="1"/>
</dbReference>
<sequence length="153" mass="17684">MVSLTAQPAVDVEARLVLVLCDQTLPFLLTMCLWSTVDCGDYYQYHLDWQRVIKDNPGHPILVVKYEDSVQDLARSIRAIAAFLERPLTEQQVQDVAEALSFPNMKRHFKDTVTEKLIRKGDWKNWLTHGESDQLDMKCKQLSGSQFEPQFEL</sequence>
<evidence type="ECO:0000256" key="1">
    <source>
        <dbReference type="ARBA" id="ARBA00005771"/>
    </source>
</evidence>
<protein>
    <recommendedName>
        <fullName evidence="3">Sulfotransferase domain-containing protein</fullName>
    </recommendedName>
</protein>